<accession>A0A813P8P2</accession>
<keyword evidence="1" id="KW-0732">Signal</keyword>
<dbReference type="OrthoDB" id="10004326at2759"/>
<sequence length="238" mass="26278">MITISTIFLLIGLSICNGKSPLKQKCAEDPFDFATKVENSSIVVYGKAIEKKLEKENGSTVHLLFQVDCILKGPAIPRQINITGVGLAEDKIYCQPPFDWGQRIAFLEYDPLNDSKTFIPSDFVDILFEDDSTNKILVNTCNLQQLVPLDSSLSITDVCPFVSTGPQCIQTTNETYMDLTSIGSDLLPTIIPDGSQHEIDTIQSKSATIQVDVDKHNGVNSIHISIFLIVMAILFLCY</sequence>
<feature type="signal peptide" evidence="1">
    <location>
        <begin position="1"/>
        <end position="18"/>
    </location>
</feature>
<protein>
    <submittedName>
        <fullName evidence="2">Uncharacterized protein</fullName>
    </submittedName>
</protein>
<evidence type="ECO:0000313" key="2">
    <source>
        <dbReference type="EMBL" id="CAF0749088.1"/>
    </source>
</evidence>
<gene>
    <name evidence="2" type="ORF">RFH988_LOCUS1191</name>
</gene>
<organism evidence="2 3">
    <name type="scientific">Rotaria sordida</name>
    <dbReference type="NCBI Taxonomy" id="392033"/>
    <lineage>
        <taxon>Eukaryota</taxon>
        <taxon>Metazoa</taxon>
        <taxon>Spiralia</taxon>
        <taxon>Gnathifera</taxon>
        <taxon>Rotifera</taxon>
        <taxon>Eurotatoria</taxon>
        <taxon>Bdelloidea</taxon>
        <taxon>Philodinida</taxon>
        <taxon>Philodinidae</taxon>
        <taxon>Rotaria</taxon>
    </lineage>
</organism>
<name>A0A813P8P2_9BILA</name>
<feature type="chain" id="PRO_5032696773" evidence="1">
    <location>
        <begin position="19"/>
        <end position="238"/>
    </location>
</feature>
<dbReference type="AlphaFoldDB" id="A0A813P8P2"/>
<evidence type="ECO:0000256" key="1">
    <source>
        <dbReference type="SAM" id="SignalP"/>
    </source>
</evidence>
<proteinExistence type="predicted"/>
<reference evidence="2" key="1">
    <citation type="submission" date="2021-02" db="EMBL/GenBank/DDBJ databases">
        <authorList>
            <person name="Nowell W R."/>
        </authorList>
    </citation>
    <scope>NUCLEOTIDE SEQUENCE</scope>
</reference>
<dbReference type="EMBL" id="CAJNOO010000022">
    <property type="protein sequence ID" value="CAF0749088.1"/>
    <property type="molecule type" value="Genomic_DNA"/>
</dbReference>
<dbReference type="Proteomes" id="UP000663882">
    <property type="component" value="Unassembled WGS sequence"/>
</dbReference>
<evidence type="ECO:0000313" key="3">
    <source>
        <dbReference type="Proteomes" id="UP000663882"/>
    </source>
</evidence>
<comment type="caution">
    <text evidence="2">The sequence shown here is derived from an EMBL/GenBank/DDBJ whole genome shotgun (WGS) entry which is preliminary data.</text>
</comment>